<dbReference type="SUPFAM" id="SSF53822">
    <property type="entry name" value="Periplasmic binding protein-like I"/>
    <property type="match status" value="1"/>
</dbReference>
<protein>
    <submittedName>
        <fullName evidence="2">Urea ABC transporter substrate-binding protein</fullName>
    </submittedName>
</protein>
<feature type="chain" id="PRO_5039027810" evidence="1">
    <location>
        <begin position="24"/>
        <end position="409"/>
    </location>
</feature>
<keyword evidence="1" id="KW-0732">Signal</keyword>
<dbReference type="CDD" id="cd06355">
    <property type="entry name" value="PBP1_FmdD-like"/>
    <property type="match status" value="1"/>
</dbReference>
<keyword evidence="3" id="KW-1185">Reference proteome</keyword>
<name>A0A919UNN4_9ACTN</name>
<dbReference type="NCBIfam" id="TIGR03407">
    <property type="entry name" value="urea_ABC_UrtA"/>
    <property type="match status" value="1"/>
</dbReference>
<sequence length="409" mass="43627">MRNTTWRSGAVAVVLATALAACGGDPATTEGTASGGGGDTIKVGLLHSLSGTMAISEVTVRDAELLAIEEINKAGGVLGKQLEPVVEDGASDWPTFAEKATKLIAQDKVATVFGGWTSASRKAMLPVFEQRKALLWYPVQYEGLESSPYIFYTGATTNQQIIPGLDYLKEQGKKKLFLVGSDYVFPRTANKIIKAYAAANGMEILGEEYTPLGHTEYSTLTNKVVQAKPDAVFNTLNGDSNVAFFKQLKSAGVTAESMPVLSVSVAEEEVTGIGVDNIVGHPVAWNYYQTTETPANAKFVEAFKAKYGAAKVTSDPMEAGYNAVYLWAEAVKKAGSVEVEAVKKAAGGIALERPEGLVTIDGETQHMYKTARIGIIQPDGLIKEVWNSGEPIKPDPYLKTYPWAGGLAS</sequence>
<dbReference type="InterPro" id="IPR000709">
    <property type="entry name" value="Leu_Ile_Val-bd"/>
</dbReference>
<dbReference type="PANTHER" id="PTHR47628:SF1">
    <property type="entry name" value="ALIPHATIC AMIDASE EXPRESSION-REGULATING PROTEIN"/>
    <property type="match status" value="1"/>
</dbReference>
<dbReference type="GO" id="GO:0006865">
    <property type="term" value="P:amino acid transport"/>
    <property type="evidence" value="ECO:0007669"/>
    <property type="project" value="InterPro"/>
</dbReference>
<dbReference type="InterPro" id="IPR017777">
    <property type="entry name" value="ABC_urea-bd_UrtA"/>
</dbReference>
<reference evidence="2" key="1">
    <citation type="submission" date="2021-01" db="EMBL/GenBank/DDBJ databases">
        <title>Whole genome shotgun sequence of Acrocarpospora phusangensis NBRC 108782.</title>
        <authorList>
            <person name="Komaki H."/>
            <person name="Tamura T."/>
        </authorList>
    </citation>
    <scope>NUCLEOTIDE SEQUENCE</scope>
    <source>
        <strain evidence="2">NBRC 108782</strain>
    </source>
</reference>
<proteinExistence type="predicted"/>
<dbReference type="PANTHER" id="PTHR47628">
    <property type="match status" value="1"/>
</dbReference>
<organism evidence="2 3">
    <name type="scientific">Acrocarpospora phusangensis</name>
    <dbReference type="NCBI Taxonomy" id="1070424"/>
    <lineage>
        <taxon>Bacteria</taxon>
        <taxon>Bacillati</taxon>
        <taxon>Actinomycetota</taxon>
        <taxon>Actinomycetes</taxon>
        <taxon>Streptosporangiales</taxon>
        <taxon>Streptosporangiaceae</taxon>
        <taxon>Acrocarpospora</taxon>
    </lineage>
</organism>
<dbReference type="Proteomes" id="UP000640052">
    <property type="component" value="Unassembled WGS sequence"/>
</dbReference>
<dbReference type="RefSeq" id="WP_204044720.1">
    <property type="nucleotide sequence ID" value="NZ_BOOA01000071.1"/>
</dbReference>
<dbReference type="Pfam" id="PF13433">
    <property type="entry name" value="Peripla_BP_5"/>
    <property type="match status" value="1"/>
</dbReference>
<dbReference type="PRINTS" id="PR00337">
    <property type="entry name" value="LEUILEVALBP"/>
</dbReference>
<comment type="caution">
    <text evidence="2">The sequence shown here is derived from an EMBL/GenBank/DDBJ whole genome shotgun (WGS) entry which is preliminary data.</text>
</comment>
<dbReference type="AlphaFoldDB" id="A0A919UNN4"/>
<accession>A0A919UNN4</accession>
<dbReference type="EMBL" id="BOOA01000071">
    <property type="protein sequence ID" value="GIH28084.1"/>
    <property type="molecule type" value="Genomic_DNA"/>
</dbReference>
<feature type="signal peptide" evidence="1">
    <location>
        <begin position="1"/>
        <end position="23"/>
    </location>
</feature>
<evidence type="ECO:0000313" key="2">
    <source>
        <dbReference type="EMBL" id="GIH28084.1"/>
    </source>
</evidence>
<dbReference type="InterPro" id="IPR028082">
    <property type="entry name" value="Peripla_BP_I"/>
</dbReference>
<dbReference type="Gene3D" id="3.40.50.2300">
    <property type="match status" value="2"/>
</dbReference>
<dbReference type="PROSITE" id="PS51257">
    <property type="entry name" value="PROKAR_LIPOPROTEIN"/>
    <property type="match status" value="1"/>
</dbReference>
<evidence type="ECO:0000256" key="1">
    <source>
        <dbReference type="SAM" id="SignalP"/>
    </source>
</evidence>
<evidence type="ECO:0000313" key="3">
    <source>
        <dbReference type="Proteomes" id="UP000640052"/>
    </source>
</evidence>
<gene>
    <name evidence="2" type="ORF">Aph01nite_63940</name>
</gene>